<dbReference type="RefSeq" id="WP_197172330.1">
    <property type="nucleotide sequence ID" value="NZ_SJPY01000010.1"/>
</dbReference>
<dbReference type="Proteomes" id="UP000315471">
    <property type="component" value="Unassembled WGS sequence"/>
</dbReference>
<keyword evidence="2" id="KW-0812">Transmembrane</keyword>
<reference evidence="3 4" key="1">
    <citation type="submission" date="2019-02" db="EMBL/GenBank/DDBJ databases">
        <title>Deep-cultivation of Planctomycetes and their phenomic and genomic characterization uncovers novel biology.</title>
        <authorList>
            <person name="Wiegand S."/>
            <person name="Jogler M."/>
            <person name="Boedeker C."/>
            <person name="Pinto D."/>
            <person name="Vollmers J."/>
            <person name="Rivas-Marin E."/>
            <person name="Kohn T."/>
            <person name="Peeters S.H."/>
            <person name="Heuer A."/>
            <person name="Rast P."/>
            <person name="Oberbeckmann S."/>
            <person name="Bunk B."/>
            <person name="Jeske O."/>
            <person name="Meyerdierks A."/>
            <person name="Storesund J.E."/>
            <person name="Kallscheuer N."/>
            <person name="Luecker S."/>
            <person name="Lage O.M."/>
            <person name="Pohl T."/>
            <person name="Merkel B.J."/>
            <person name="Hornburger P."/>
            <person name="Mueller R.-W."/>
            <person name="Bruemmer F."/>
            <person name="Labrenz M."/>
            <person name="Spormann A.M."/>
            <person name="Op Den Camp H."/>
            <person name="Overmann J."/>
            <person name="Amann R."/>
            <person name="Jetten M.S.M."/>
            <person name="Mascher T."/>
            <person name="Medema M.H."/>
            <person name="Devos D.P."/>
            <person name="Kaster A.-K."/>
            <person name="Ovreas L."/>
            <person name="Rohde M."/>
            <person name="Galperin M.Y."/>
            <person name="Jogler C."/>
        </authorList>
    </citation>
    <scope>NUCLEOTIDE SEQUENCE [LARGE SCALE GENOMIC DNA]</scope>
    <source>
        <strain evidence="3 4">Q31b</strain>
    </source>
</reference>
<evidence type="ECO:0008006" key="5">
    <source>
        <dbReference type="Google" id="ProtNLM"/>
    </source>
</evidence>
<accession>A0A5C6DHU2</accession>
<feature type="compositionally biased region" description="Acidic residues" evidence="1">
    <location>
        <begin position="455"/>
        <end position="469"/>
    </location>
</feature>
<protein>
    <recommendedName>
        <fullName evidence="5">Periplasmic folding chaperone</fullName>
    </recommendedName>
</protein>
<dbReference type="AlphaFoldDB" id="A0A5C6DHU2"/>
<keyword evidence="2" id="KW-0472">Membrane</keyword>
<comment type="caution">
    <text evidence="3">The sequence shown here is derived from an EMBL/GenBank/DDBJ whole genome shotgun (WGS) entry which is preliminary data.</text>
</comment>
<evidence type="ECO:0000313" key="4">
    <source>
        <dbReference type="Proteomes" id="UP000315471"/>
    </source>
</evidence>
<gene>
    <name evidence="3" type="ORF">Q31b_53870</name>
</gene>
<feature type="compositionally biased region" description="Basic and acidic residues" evidence="1">
    <location>
        <begin position="243"/>
        <end position="258"/>
    </location>
</feature>
<proteinExistence type="predicted"/>
<sequence length="855" mass="94863">MNNSPFEIFRRNLKPLMVVLIGLAMFSFVVLPALQTYLQRNQGAGDQVMVATFDGKSFSESRVAYLTRNHGSTVRFLRELAEETIRRGGMPKTPGFRYDAENKQVTSLGISETPDDRLSVRTLQFAAEAKKAGLELDDAAIGSWLASFTDGMLSDGEIDAYLMESTQNRMGRIHLYEQLRTHLLADLYQRAGFATVAMGQMPIMTPAEQWQSFLKLNQEATVNVYPILVRDYLDETDDSPTESEIKKVYDEGKDRDSSEQSPEPGFHRRYSAEFEYLAADIQEFIDEEAAKFSEEELRAEYERRLKGGDFQLPEAEAAADAAMSDDLETEEPATEEPATEDPSVEESAVEESSVEESVVEESVVEEPVMEESSVEESVVEEPAVEEPAMEESSVEEPAVEEPVVEEPAVEESAVEEPAVEESAVEEPAVEEPAEEDQSRMDRFSSSNGVRLVAMQDEEATDNPAEEAEAEQPNTDQPEAGADELEAETDTEAEMDTAETEVVAETDDTAETEDVTETEDAAETETEQPKTESFEDVRDQIANSLAVPKALKRMETSVMELDSKMRRYFNEKAIYDSNASIGQAGDAPEPLDLKAIGEELGFRYEKIGPYNTISIAEHPISNSLDVGSQEMEMQRGPSFATIMFGGVTRTGQQIPMQELYSPLRTVDDQGGKIFVSWKINETEAYTPKLEEVREEVIAFIRLREARKLAVAAAEKISNDANAEGKSLIDVLPEDKQDQVLTDLGPFSWMDSFGFQGASIGNVPELDSVGEAFMKTVFNTEIGKTGVALNQPERVVFVVEPTAFQPDIEALKAQFKNPRDRIMAMFSGGGSANQIITGFFESIDERTGFTFTQTDEE</sequence>
<organism evidence="3 4">
    <name type="scientific">Novipirellula aureliae</name>
    <dbReference type="NCBI Taxonomy" id="2527966"/>
    <lineage>
        <taxon>Bacteria</taxon>
        <taxon>Pseudomonadati</taxon>
        <taxon>Planctomycetota</taxon>
        <taxon>Planctomycetia</taxon>
        <taxon>Pirellulales</taxon>
        <taxon>Pirellulaceae</taxon>
        <taxon>Novipirellula</taxon>
    </lineage>
</organism>
<feature type="transmembrane region" description="Helical" evidence="2">
    <location>
        <begin position="12"/>
        <end position="34"/>
    </location>
</feature>
<evidence type="ECO:0000313" key="3">
    <source>
        <dbReference type="EMBL" id="TWU35291.1"/>
    </source>
</evidence>
<evidence type="ECO:0000256" key="1">
    <source>
        <dbReference type="SAM" id="MobiDB-lite"/>
    </source>
</evidence>
<feature type="compositionally biased region" description="Basic and acidic residues" evidence="1">
    <location>
        <begin position="526"/>
        <end position="535"/>
    </location>
</feature>
<evidence type="ECO:0000256" key="2">
    <source>
        <dbReference type="SAM" id="Phobius"/>
    </source>
</evidence>
<feature type="compositionally biased region" description="Acidic residues" evidence="1">
    <location>
        <begin position="480"/>
        <end position="525"/>
    </location>
</feature>
<name>A0A5C6DHU2_9BACT</name>
<keyword evidence="2" id="KW-1133">Transmembrane helix</keyword>
<feature type="region of interest" description="Disordered" evidence="1">
    <location>
        <begin position="317"/>
        <end position="535"/>
    </location>
</feature>
<keyword evidence="4" id="KW-1185">Reference proteome</keyword>
<feature type="region of interest" description="Disordered" evidence="1">
    <location>
        <begin position="236"/>
        <end position="266"/>
    </location>
</feature>
<dbReference type="EMBL" id="SJPY01000010">
    <property type="protein sequence ID" value="TWU35291.1"/>
    <property type="molecule type" value="Genomic_DNA"/>
</dbReference>
<feature type="compositionally biased region" description="Acidic residues" evidence="1">
    <location>
        <begin position="323"/>
        <end position="435"/>
    </location>
</feature>